<dbReference type="AlphaFoldDB" id="A0A5C5PZP5"/>
<protein>
    <submittedName>
        <fullName evidence="1">DUF4225 domain-containing protein</fullName>
    </submittedName>
</protein>
<dbReference type="Pfam" id="PF13988">
    <property type="entry name" value="DUF4225"/>
    <property type="match status" value="1"/>
</dbReference>
<evidence type="ECO:0000313" key="2">
    <source>
        <dbReference type="Proteomes" id="UP000317901"/>
    </source>
</evidence>
<dbReference type="Proteomes" id="UP000317901">
    <property type="component" value="Unassembled WGS sequence"/>
</dbReference>
<gene>
    <name evidence="1" type="ORF">FJD37_16240</name>
</gene>
<dbReference type="EMBL" id="VFIP01000033">
    <property type="protein sequence ID" value="TWR87610.1"/>
    <property type="molecule type" value="Genomic_DNA"/>
</dbReference>
<reference evidence="1 2" key="1">
    <citation type="submission" date="2019-06" db="EMBL/GenBank/DDBJ databases">
        <title>Pseudomonas bimorpha sp. nov. isolated from bovine raw milk and skim milk concentrate.</title>
        <authorList>
            <person name="Hofmann K."/>
            <person name="Huptas C."/>
            <person name="Doll E."/>
            <person name="Scherer S."/>
            <person name="Wenning M."/>
        </authorList>
    </citation>
    <scope>NUCLEOTIDE SEQUENCE [LARGE SCALE GENOMIC DNA]</scope>
    <source>
        <strain evidence="1 2">DSM 108990</strain>
    </source>
</reference>
<dbReference type="InterPro" id="IPR025320">
    <property type="entry name" value="DUF4225"/>
</dbReference>
<evidence type="ECO:0000313" key="1">
    <source>
        <dbReference type="EMBL" id="TWR87610.1"/>
    </source>
</evidence>
<dbReference type="OrthoDB" id="7021051at2"/>
<dbReference type="RefSeq" id="WP_146426680.1">
    <property type="nucleotide sequence ID" value="NZ_VFIP01000033.1"/>
</dbReference>
<comment type="caution">
    <text evidence="1">The sequence shown here is derived from an EMBL/GenBank/DDBJ whole genome shotgun (WGS) entry which is preliminary data.</text>
</comment>
<organism evidence="1 2">
    <name type="scientific">Pseudomonas saxonica</name>
    <dbReference type="NCBI Taxonomy" id="2600598"/>
    <lineage>
        <taxon>Bacteria</taxon>
        <taxon>Pseudomonadati</taxon>
        <taxon>Pseudomonadota</taxon>
        <taxon>Gammaproteobacteria</taxon>
        <taxon>Pseudomonadales</taxon>
        <taxon>Pseudomonadaceae</taxon>
        <taxon>Pseudomonas</taxon>
    </lineage>
</organism>
<accession>A0A5C5PZP5</accession>
<name>A0A5C5PZP5_9PSED</name>
<sequence>MNDEAQGSLEDLNQAAEELIALGCAAGAMHIHDGVARLGFLGEVSAFVDEVVEDVKEGVISAAEGVAVFWDEQQALQTQVRFYWLNGVTLAAGAAQTTLGVTTIGTTLGAATPFGALLIAHGGKNIYEGASNMLNGPDAHPAQGATRKFYQKIFNSEEKGDFAYGALDLSLSLGGLIRSVRRVGSVELFVRDKINYEKAYKQTGRAALLLEVFSDYNTLNSIVPAHYEDRVENKIQ</sequence>
<proteinExistence type="predicted"/>